<proteinExistence type="predicted"/>
<sequence>MVLGLRKLVAEIRRQLVLEFIETTMTRLAYQRRSSMPTVAELLGVGICVTRMVRGNLLFDHPLQVRSLSLYVLSVIRTWLRHPAFLPPLKCGEEGLGFLQQRMEKLPSSLGHLAPVVGGIGVGGNVTSMFVDEEDLSEPHRQQPLDMVDVEDQFMEEIARMRFKRLTPPNNGKDPKKSKA</sequence>
<reference evidence="1" key="1">
    <citation type="submission" date="2023-07" db="EMBL/GenBank/DDBJ databases">
        <title>draft genome sequence of fig (Ficus carica).</title>
        <authorList>
            <person name="Takahashi T."/>
            <person name="Nishimura K."/>
        </authorList>
    </citation>
    <scope>NUCLEOTIDE SEQUENCE</scope>
</reference>
<comment type="caution">
    <text evidence="1">The sequence shown here is derived from an EMBL/GenBank/DDBJ whole genome shotgun (WGS) entry which is preliminary data.</text>
</comment>
<accession>A0AA88AN53</accession>
<dbReference type="Proteomes" id="UP001187192">
    <property type="component" value="Unassembled WGS sequence"/>
</dbReference>
<dbReference type="EMBL" id="BTGU01000049">
    <property type="protein sequence ID" value="GMN54082.1"/>
    <property type="molecule type" value="Genomic_DNA"/>
</dbReference>
<gene>
    <name evidence="1" type="ORF">TIFTF001_023226</name>
</gene>
<evidence type="ECO:0000313" key="1">
    <source>
        <dbReference type="EMBL" id="GMN54082.1"/>
    </source>
</evidence>
<keyword evidence="2" id="KW-1185">Reference proteome</keyword>
<evidence type="ECO:0000313" key="2">
    <source>
        <dbReference type="Proteomes" id="UP001187192"/>
    </source>
</evidence>
<protein>
    <submittedName>
        <fullName evidence="1">Uncharacterized protein</fullName>
    </submittedName>
</protein>
<organism evidence="1 2">
    <name type="scientific">Ficus carica</name>
    <name type="common">Common fig</name>
    <dbReference type="NCBI Taxonomy" id="3494"/>
    <lineage>
        <taxon>Eukaryota</taxon>
        <taxon>Viridiplantae</taxon>
        <taxon>Streptophyta</taxon>
        <taxon>Embryophyta</taxon>
        <taxon>Tracheophyta</taxon>
        <taxon>Spermatophyta</taxon>
        <taxon>Magnoliopsida</taxon>
        <taxon>eudicotyledons</taxon>
        <taxon>Gunneridae</taxon>
        <taxon>Pentapetalae</taxon>
        <taxon>rosids</taxon>
        <taxon>fabids</taxon>
        <taxon>Rosales</taxon>
        <taxon>Moraceae</taxon>
        <taxon>Ficeae</taxon>
        <taxon>Ficus</taxon>
    </lineage>
</organism>
<dbReference type="AlphaFoldDB" id="A0AA88AN53"/>
<name>A0AA88AN53_FICCA</name>